<evidence type="ECO:0000256" key="5">
    <source>
        <dbReference type="ARBA" id="ARBA00023288"/>
    </source>
</evidence>
<dbReference type="Pfam" id="PF13525">
    <property type="entry name" value="YfiO"/>
    <property type="match status" value="1"/>
</dbReference>
<dbReference type="InterPro" id="IPR017689">
    <property type="entry name" value="BamD"/>
</dbReference>
<evidence type="ECO:0000313" key="11">
    <source>
        <dbReference type="Proteomes" id="UP000698028"/>
    </source>
</evidence>
<evidence type="ECO:0000256" key="2">
    <source>
        <dbReference type="ARBA" id="ARBA00023136"/>
    </source>
</evidence>
<comment type="similarity">
    <text evidence="6">Belongs to the BamD family.</text>
</comment>
<comment type="function">
    <text evidence="6">Part of the outer membrane protein assembly complex, which is involved in assembly and insertion of beta-barrel proteins into the outer membrane.</text>
</comment>
<keyword evidence="4 6" id="KW-0998">Cell outer membrane</keyword>
<dbReference type="InterPro" id="IPR019734">
    <property type="entry name" value="TPR_rpt"/>
</dbReference>
<dbReference type="PROSITE" id="PS50005">
    <property type="entry name" value="TPR"/>
    <property type="match status" value="1"/>
</dbReference>
<evidence type="ECO:0000256" key="8">
    <source>
        <dbReference type="SAM" id="SignalP"/>
    </source>
</evidence>
<gene>
    <name evidence="6" type="primary">bamD</name>
    <name evidence="10" type="ORF">KTQ36_03020</name>
</gene>
<evidence type="ECO:0000313" key="10">
    <source>
        <dbReference type="EMBL" id="MBW0144265.1"/>
    </source>
</evidence>
<feature type="domain" description="Outer membrane lipoprotein BamD-like" evidence="9">
    <location>
        <begin position="34"/>
        <end position="228"/>
    </location>
</feature>
<evidence type="ECO:0000256" key="6">
    <source>
        <dbReference type="HAMAP-Rule" id="MF_00922"/>
    </source>
</evidence>
<dbReference type="PANTHER" id="PTHR37423">
    <property type="entry name" value="SOLUBLE LYTIC MUREIN TRANSGLYCOSYLASE-RELATED"/>
    <property type="match status" value="1"/>
</dbReference>
<dbReference type="PANTHER" id="PTHR37423:SF1">
    <property type="entry name" value="OUTER MEMBRANE PROTEIN ASSEMBLY FACTOR BAMD"/>
    <property type="match status" value="1"/>
</dbReference>
<dbReference type="HAMAP" id="MF_00922">
    <property type="entry name" value="OM_assembly_BamD"/>
    <property type="match status" value="1"/>
</dbReference>
<proteinExistence type="inferred from homology"/>
<protein>
    <recommendedName>
        <fullName evidence="6">Outer membrane protein assembly factor BamD</fullName>
    </recommendedName>
</protein>
<sequence>MLRTALIVALPIALAACGGGGGGSGLDQSYVARDVNTLYSLAKERLDRGRYEEAADLFNEVERQHPYSVWARRAMLMGAFAHYQDRSFTDAISASQRFLSIHPGNSDAPYAHYLIAMSYYQQIEDISRDQSITASARDAFAELIRRYPTSRYAGDARIKIDLVNDQLAGKEMEVGRFYQTQRKWLAATMRFRQVIEQYETTAHAPEALHRLVESYLALGVPAEAQKAAAVLGHNYPGSKWYERSYELMQKHGINVLS</sequence>
<comment type="subunit">
    <text evidence="6">Part of the Bam complex.</text>
</comment>
<dbReference type="EMBL" id="JAHVAH010000001">
    <property type="protein sequence ID" value="MBW0144265.1"/>
    <property type="molecule type" value="Genomic_DNA"/>
</dbReference>
<keyword evidence="1 6" id="KW-0732">Signal</keyword>
<evidence type="ECO:0000256" key="7">
    <source>
        <dbReference type="PROSITE-ProRule" id="PRU00339"/>
    </source>
</evidence>
<dbReference type="InterPro" id="IPR039565">
    <property type="entry name" value="BamD-like"/>
</dbReference>
<evidence type="ECO:0000259" key="9">
    <source>
        <dbReference type="Pfam" id="PF13525"/>
    </source>
</evidence>
<keyword evidence="5 6" id="KW-0449">Lipoprotein</keyword>
<keyword evidence="11" id="KW-1185">Reference proteome</keyword>
<keyword evidence="7" id="KW-0802">TPR repeat</keyword>
<dbReference type="CDD" id="cd15830">
    <property type="entry name" value="BamD"/>
    <property type="match status" value="1"/>
</dbReference>
<feature type="chain" id="PRO_5045718485" description="Outer membrane protein assembly factor BamD" evidence="8">
    <location>
        <begin position="16"/>
        <end position="257"/>
    </location>
</feature>
<organism evidence="10 11">
    <name type="scientific">Sphingomicrobium clamense</name>
    <dbReference type="NCBI Taxonomy" id="2851013"/>
    <lineage>
        <taxon>Bacteria</taxon>
        <taxon>Pseudomonadati</taxon>
        <taxon>Pseudomonadota</taxon>
        <taxon>Alphaproteobacteria</taxon>
        <taxon>Sphingomonadales</taxon>
        <taxon>Sphingomonadaceae</taxon>
        <taxon>Sphingomicrobium</taxon>
    </lineage>
</organism>
<feature type="signal peptide" evidence="8">
    <location>
        <begin position="1"/>
        <end position="15"/>
    </location>
</feature>
<dbReference type="PROSITE" id="PS51257">
    <property type="entry name" value="PROKAR_LIPOPROTEIN"/>
    <property type="match status" value="1"/>
</dbReference>
<feature type="repeat" description="TPR" evidence="7">
    <location>
        <begin position="35"/>
        <end position="68"/>
    </location>
</feature>
<reference evidence="10 11" key="1">
    <citation type="submission" date="2021-07" db="EMBL/GenBank/DDBJ databases">
        <title>The draft genome sequence of Sphingomicrobium sp. B8.</title>
        <authorList>
            <person name="Mu L."/>
        </authorList>
    </citation>
    <scope>NUCLEOTIDE SEQUENCE [LARGE SCALE GENOMIC DNA]</scope>
    <source>
        <strain evidence="10 11">B8</strain>
    </source>
</reference>
<keyword evidence="2 6" id="KW-0472">Membrane</keyword>
<accession>A0ABS6V3Y2</accession>
<dbReference type="NCBIfam" id="TIGR03302">
    <property type="entry name" value="OM_YfiO"/>
    <property type="match status" value="1"/>
</dbReference>
<keyword evidence="3 6" id="KW-0564">Palmitate</keyword>
<evidence type="ECO:0000256" key="3">
    <source>
        <dbReference type="ARBA" id="ARBA00023139"/>
    </source>
</evidence>
<evidence type="ECO:0000256" key="4">
    <source>
        <dbReference type="ARBA" id="ARBA00023237"/>
    </source>
</evidence>
<dbReference type="Proteomes" id="UP000698028">
    <property type="component" value="Unassembled WGS sequence"/>
</dbReference>
<comment type="subcellular location">
    <subcellularLocation>
        <location evidence="6">Cell outer membrane</location>
        <topology evidence="6">Lipid-anchor</topology>
    </subcellularLocation>
</comment>
<evidence type="ECO:0000256" key="1">
    <source>
        <dbReference type="ARBA" id="ARBA00022729"/>
    </source>
</evidence>
<comment type="caution">
    <text evidence="10">The sequence shown here is derived from an EMBL/GenBank/DDBJ whole genome shotgun (WGS) entry which is preliminary data.</text>
</comment>
<name>A0ABS6V3Y2_9SPHN</name>